<evidence type="ECO:0000313" key="11">
    <source>
        <dbReference type="EMBL" id="MBA4724191.1"/>
    </source>
</evidence>
<name>A0A838YS97_9GAMM</name>
<sequence>MIVIMRLLFYNILILIFLPIAVGRILYKSIKDKDYRLNLSQRFGIYKINSSKKKVIWFHAVSLGEVIASEKIVNKLLEDADVILTVTTPTGLRHARKIYKDRLKICYAPWDSLAFMNRTIHSFKPSAIVIFETEIWPSMVHCSFKKDIPIILCNGRMSQRSFKSYARFKALVKTTLQKFSFIFVQSENQAKRFFELGANIEQLKIASSVKFDSHQLNEEFSNRDHEVEKNKVLLFASTHRGEDERLIKIYKNLKSMIANLRLVIVPRHPERHTEIERILTE</sequence>
<dbReference type="SUPFAM" id="SSF53756">
    <property type="entry name" value="UDP-Glycosyltransferase/glycogen phosphorylase"/>
    <property type="match status" value="1"/>
</dbReference>
<dbReference type="Proteomes" id="UP000585327">
    <property type="component" value="Unassembled WGS sequence"/>
</dbReference>
<evidence type="ECO:0000256" key="6">
    <source>
        <dbReference type="ARBA" id="ARBA00049183"/>
    </source>
</evidence>
<dbReference type="Gene3D" id="3.40.50.11720">
    <property type="entry name" value="3-Deoxy-D-manno-octulosonic-acid transferase, N-terminal domain"/>
    <property type="match status" value="1"/>
</dbReference>
<accession>A0A838YS97</accession>
<dbReference type="EMBL" id="JACETM010000029">
    <property type="protein sequence ID" value="MBA4724191.1"/>
    <property type="molecule type" value="Genomic_DNA"/>
</dbReference>
<evidence type="ECO:0000256" key="4">
    <source>
        <dbReference type="ARBA" id="ARBA00022679"/>
    </source>
</evidence>
<dbReference type="AlphaFoldDB" id="A0A838YS97"/>
<evidence type="ECO:0000256" key="8">
    <source>
        <dbReference type="PIRSR" id="PIRSR639901-2"/>
    </source>
</evidence>
<keyword evidence="9" id="KW-1003">Cell membrane</keyword>
<evidence type="ECO:0000256" key="5">
    <source>
        <dbReference type="ARBA" id="ARBA00031445"/>
    </source>
</evidence>
<keyword evidence="9" id="KW-0472">Membrane</keyword>
<dbReference type="InterPro" id="IPR038107">
    <property type="entry name" value="Glycos_transf_N_sf"/>
</dbReference>
<keyword evidence="4 9" id="KW-0808">Transferase</keyword>
<dbReference type="InterPro" id="IPR039901">
    <property type="entry name" value="Kdotransferase"/>
</dbReference>
<comment type="catalytic activity">
    <reaction evidence="6 9">
        <text>lipid IVA (E. coli) + CMP-3-deoxy-beta-D-manno-octulosonate = alpha-Kdo-(2-&gt;6)-lipid IVA (E. coli) + CMP + H(+)</text>
        <dbReference type="Rhea" id="RHEA:28066"/>
        <dbReference type="ChEBI" id="CHEBI:15378"/>
        <dbReference type="ChEBI" id="CHEBI:58603"/>
        <dbReference type="ChEBI" id="CHEBI:60364"/>
        <dbReference type="ChEBI" id="CHEBI:60377"/>
        <dbReference type="ChEBI" id="CHEBI:85987"/>
        <dbReference type="EC" id="2.4.99.12"/>
    </reaction>
</comment>
<dbReference type="GO" id="GO:0005886">
    <property type="term" value="C:plasma membrane"/>
    <property type="evidence" value="ECO:0007669"/>
    <property type="project" value="UniProtKB-SubCell"/>
</dbReference>
<dbReference type="GO" id="GO:0009245">
    <property type="term" value="P:lipid A biosynthetic process"/>
    <property type="evidence" value="ECO:0007669"/>
    <property type="project" value="TreeGrafter"/>
</dbReference>
<comment type="pathway">
    <text evidence="1 9">Bacterial outer membrane biogenesis; LPS core biosynthesis.</text>
</comment>
<feature type="active site" description="Proton acceptor" evidence="7">
    <location>
        <position position="65"/>
    </location>
</feature>
<dbReference type="PANTHER" id="PTHR42755">
    <property type="entry name" value="3-DEOXY-MANNO-OCTULOSONATE CYTIDYLYLTRANSFERASE"/>
    <property type="match status" value="1"/>
</dbReference>
<dbReference type="UniPathway" id="UPA00958"/>
<feature type="site" description="Transition state stabilizer" evidence="8">
    <location>
        <position position="132"/>
    </location>
</feature>
<dbReference type="EC" id="2.4.99.12" evidence="2 9"/>
<comment type="subcellular location">
    <subcellularLocation>
        <location evidence="9">Cell membrane</location>
    </subcellularLocation>
</comment>
<organism evidence="11 12">
    <name type="scientific">SAR86 cluster bacterium</name>
    <dbReference type="NCBI Taxonomy" id="2030880"/>
    <lineage>
        <taxon>Bacteria</taxon>
        <taxon>Pseudomonadati</taxon>
        <taxon>Pseudomonadota</taxon>
        <taxon>Gammaproteobacteria</taxon>
        <taxon>SAR86 cluster</taxon>
    </lineage>
</organism>
<keyword evidence="9" id="KW-0448">Lipopolysaccharide biosynthesis</keyword>
<dbReference type="InterPro" id="IPR007507">
    <property type="entry name" value="Glycos_transf_N"/>
</dbReference>
<evidence type="ECO:0000313" key="12">
    <source>
        <dbReference type="Proteomes" id="UP000585327"/>
    </source>
</evidence>
<dbReference type="Pfam" id="PF04413">
    <property type="entry name" value="Glycos_transf_N"/>
    <property type="match status" value="1"/>
</dbReference>
<feature type="transmembrane region" description="Helical" evidence="9">
    <location>
        <begin position="7"/>
        <end position="27"/>
    </location>
</feature>
<proteinExistence type="inferred from homology"/>
<evidence type="ECO:0000256" key="1">
    <source>
        <dbReference type="ARBA" id="ARBA00004713"/>
    </source>
</evidence>
<evidence type="ECO:0000256" key="9">
    <source>
        <dbReference type="RuleBase" id="RU365103"/>
    </source>
</evidence>
<protein>
    <recommendedName>
        <fullName evidence="3 9">3-deoxy-D-manno-octulosonic acid transferase</fullName>
        <shortName evidence="9">Kdo transferase</shortName>
        <ecNumber evidence="2 9">2.4.99.12</ecNumber>
    </recommendedName>
    <alternativeName>
        <fullName evidence="5 9">Lipid IV(A) 3-deoxy-D-manno-octulosonic acid transferase</fullName>
    </alternativeName>
</protein>
<keyword evidence="9" id="KW-1133">Transmembrane helix</keyword>
<comment type="caution">
    <text evidence="11">The sequence shown here is derived from an EMBL/GenBank/DDBJ whole genome shotgun (WGS) entry which is preliminary data.</text>
</comment>
<comment type="function">
    <text evidence="9">Involved in lipopolysaccharide (LPS) biosynthesis. Catalyzes the transfer of 3-deoxy-D-manno-octulosonate (Kdo) residue(s) from CMP-Kdo to lipid IV(A), the tetraacyldisaccharide-1,4'-bisphosphate precursor of lipid A.</text>
</comment>
<dbReference type="Gene3D" id="3.40.50.2000">
    <property type="entry name" value="Glycogen Phosphorylase B"/>
    <property type="match status" value="1"/>
</dbReference>
<feature type="site" description="Transition state stabilizer" evidence="8">
    <location>
        <position position="210"/>
    </location>
</feature>
<feature type="domain" description="3-deoxy-D-manno-octulosonic-acid transferase N-terminal" evidence="10">
    <location>
        <begin position="39"/>
        <end position="212"/>
    </location>
</feature>
<feature type="non-terminal residue" evidence="11">
    <location>
        <position position="281"/>
    </location>
</feature>
<dbReference type="GO" id="GO:0009244">
    <property type="term" value="P:lipopolysaccharide core region biosynthetic process"/>
    <property type="evidence" value="ECO:0007669"/>
    <property type="project" value="UniProtKB-UniRule"/>
</dbReference>
<evidence type="ECO:0000256" key="7">
    <source>
        <dbReference type="PIRSR" id="PIRSR639901-1"/>
    </source>
</evidence>
<gene>
    <name evidence="11" type="ORF">H2021_03125</name>
</gene>
<dbReference type="GO" id="GO:0043842">
    <property type="term" value="F:Kdo transferase activity"/>
    <property type="evidence" value="ECO:0007669"/>
    <property type="project" value="UniProtKB-EC"/>
</dbReference>
<keyword evidence="9" id="KW-0812">Transmembrane</keyword>
<evidence type="ECO:0000256" key="2">
    <source>
        <dbReference type="ARBA" id="ARBA00012621"/>
    </source>
</evidence>
<comment type="similarity">
    <text evidence="9">Belongs to the glycosyltransferase group 1 family.</text>
</comment>
<evidence type="ECO:0000259" key="10">
    <source>
        <dbReference type="Pfam" id="PF04413"/>
    </source>
</evidence>
<evidence type="ECO:0000256" key="3">
    <source>
        <dbReference type="ARBA" id="ARBA00019077"/>
    </source>
</evidence>
<reference evidence="11 12" key="1">
    <citation type="submission" date="2020-06" db="EMBL/GenBank/DDBJ databases">
        <title>Dysbiosis in marine aquaculture revealed through microbiome analysis: reverse ecology for environmental sustainability.</title>
        <authorList>
            <person name="Haro-Moreno J.M."/>
            <person name="Coutinho F.H."/>
            <person name="Zaragoza-Solas A."/>
            <person name="Picazo A."/>
            <person name="Almagro-Moreno S."/>
            <person name="Lopez-Perez M."/>
        </authorList>
    </citation>
    <scope>NUCLEOTIDE SEQUENCE [LARGE SCALE GENOMIC DNA]</scope>
    <source>
        <strain evidence="11">MCMED-G42</strain>
    </source>
</reference>
<dbReference type="PANTHER" id="PTHR42755:SF1">
    <property type="entry name" value="3-DEOXY-D-MANNO-OCTULOSONIC ACID TRANSFERASE, MITOCHONDRIAL-RELATED"/>
    <property type="match status" value="1"/>
</dbReference>